<sequence>MKKVYLVIVLTFFIGQIFGQRMRMKSEPIEPKSIELNEIHKMVKDLADSIAVNYIIGEKAPMLKKNLLKELRKGNLDHFKEKNALANHLSNILVTWSNDKHFRIMVSEPAGERLVMPSSYEHIAKDNYSFKKMEHLNGNIAYIKFNRFIPPAYSGSLITSAMLFAANSDAVIIDLRDNIGGSPDTVAMLAGFFLKEPTLLTVNYIRATDTKEETWSTIADVRVNSSNPDNFIVPTATLERLKNVPLYILTGRYTFSAAEMFSSSLQGYKRAKIVGVNTLGGGHGISPIEMAQGFTAFIPFTCYYHPVTKKSWEAVGVKPDIPCTAADAKRVAQISILKELQKKPKHDSKIPVYLKELETESPK</sequence>
<dbReference type="Proteomes" id="UP000198412">
    <property type="component" value="Unassembled WGS sequence"/>
</dbReference>
<proteinExistence type="predicted"/>
<dbReference type="InterPro" id="IPR005151">
    <property type="entry name" value="Tail-specific_protease"/>
</dbReference>
<accession>A0A238XCU9</accession>
<dbReference type="GO" id="GO:0008236">
    <property type="term" value="F:serine-type peptidase activity"/>
    <property type="evidence" value="ECO:0007669"/>
    <property type="project" value="InterPro"/>
</dbReference>
<keyword evidence="3" id="KW-1185">Reference proteome</keyword>
<dbReference type="CDD" id="cd07563">
    <property type="entry name" value="Peptidase_S41_IRBP"/>
    <property type="match status" value="1"/>
</dbReference>
<dbReference type="SMART" id="SM00245">
    <property type="entry name" value="TSPc"/>
    <property type="match status" value="1"/>
</dbReference>
<dbReference type="SUPFAM" id="SSF52096">
    <property type="entry name" value="ClpP/crotonase"/>
    <property type="match status" value="1"/>
</dbReference>
<name>A0A238XCU9_9FLAO</name>
<evidence type="ECO:0000313" key="3">
    <source>
        <dbReference type="Proteomes" id="UP000198412"/>
    </source>
</evidence>
<dbReference type="RefSeq" id="WP_089378083.1">
    <property type="nucleotide sequence ID" value="NZ_FZNX01000002.1"/>
</dbReference>
<dbReference type="GO" id="GO:0006508">
    <property type="term" value="P:proteolysis"/>
    <property type="evidence" value="ECO:0007669"/>
    <property type="project" value="InterPro"/>
</dbReference>
<dbReference type="PANTHER" id="PTHR11261">
    <property type="entry name" value="INTERPHOTORECEPTOR RETINOID-BINDING PROTEIN"/>
    <property type="match status" value="1"/>
</dbReference>
<reference evidence="3" key="1">
    <citation type="submission" date="2017-06" db="EMBL/GenBank/DDBJ databases">
        <authorList>
            <person name="Varghese N."/>
            <person name="Submissions S."/>
        </authorList>
    </citation>
    <scope>NUCLEOTIDE SEQUENCE [LARGE SCALE GENOMIC DNA]</scope>
    <source>
        <strain evidence="3">DSM 27993</strain>
    </source>
</reference>
<gene>
    <name evidence="2" type="ORF">SAMN04488111_1791</name>
</gene>
<dbReference type="Pfam" id="PF11918">
    <property type="entry name" value="Peptidase_S41_N"/>
    <property type="match status" value="1"/>
</dbReference>
<protein>
    <submittedName>
        <fullName evidence="2">N-terminal domain of Peptidase_S41</fullName>
    </submittedName>
</protein>
<dbReference type="Gene3D" id="3.90.226.10">
    <property type="entry name" value="2-enoyl-CoA Hydratase, Chain A, domain 1"/>
    <property type="match status" value="1"/>
</dbReference>
<dbReference type="EMBL" id="FZNX01000002">
    <property type="protein sequence ID" value="SNR56401.1"/>
    <property type="molecule type" value="Genomic_DNA"/>
</dbReference>
<dbReference type="Pfam" id="PF03572">
    <property type="entry name" value="Peptidase_S41"/>
    <property type="match status" value="1"/>
</dbReference>
<dbReference type="InterPro" id="IPR029045">
    <property type="entry name" value="ClpP/crotonase-like_dom_sf"/>
</dbReference>
<feature type="domain" description="Tail specific protease" evidence="1">
    <location>
        <begin position="108"/>
        <end position="324"/>
    </location>
</feature>
<organism evidence="2 3">
    <name type="scientific">Lutibacter flavus</name>
    <dbReference type="NCBI Taxonomy" id="691689"/>
    <lineage>
        <taxon>Bacteria</taxon>
        <taxon>Pseudomonadati</taxon>
        <taxon>Bacteroidota</taxon>
        <taxon>Flavobacteriia</taxon>
        <taxon>Flavobacteriales</taxon>
        <taxon>Flavobacteriaceae</taxon>
        <taxon>Lutibacter</taxon>
    </lineage>
</organism>
<evidence type="ECO:0000259" key="1">
    <source>
        <dbReference type="SMART" id="SM00245"/>
    </source>
</evidence>
<dbReference type="Gene3D" id="3.30.750.44">
    <property type="match status" value="1"/>
</dbReference>
<dbReference type="OrthoDB" id="6397760at2"/>
<dbReference type="AlphaFoldDB" id="A0A238XCU9"/>
<evidence type="ECO:0000313" key="2">
    <source>
        <dbReference type="EMBL" id="SNR56401.1"/>
    </source>
</evidence>
<dbReference type="PANTHER" id="PTHR11261:SF3">
    <property type="entry name" value="RETINOL-BINDING PROTEIN 3"/>
    <property type="match status" value="1"/>
</dbReference>